<dbReference type="Gene3D" id="1.10.1200.10">
    <property type="entry name" value="ACP-like"/>
    <property type="match status" value="1"/>
</dbReference>
<dbReference type="Proteomes" id="UP000549971">
    <property type="component" value="Unassembled WGS sequence"/>
</dbReference>
<dbReference type="Gene3D" id="3.30.559.30">
    <property type="entry name" value="Nonribosomal peptide synthetase, condensation domain"/>
    <property type="match status" value="1"/>
</dbReference>
<dbReference type="RefSeq" id="WP_184795260.1">
    <property type="nucleotide sequence ID" value="NZ_JACHMY010000001.1"/>
</dbReference>
<dbReference type="SUPFAM" id="SSF47336">
    <property type="entry name" value="ACP-like"/>
    <property type="match status" value="1"/>
</dbReference>
<keyword evidence="7" id="KW-1185">Reference proteome</keyword>
<evidence type="ECO:0000256" key="3">
    <source>
        <dbReference type="ARBA" id="ARBA00022553"/>
    </source>
</evidence>
<organism evidence="6 7">
    <name type="scientific">Kribbella italica</name>
    <dbReference type="NCBI Taxonomy" id="1540520"/>
    <lineage>
        <taxon>Bacteria</taxon>
        <taxon>Bacillati</taxon>
        <taxon>Actinomycetota</taxon>
        <taxon>Actinomycetes</taxon>
        <taxon>Propionibacteriales</taxon>
        <taxon>Kribbellaceae</taxon>
        <taxon>Kribbella</taxon>
    </lineage>
</organism>
<dbReference type="GO" id="GO:0003824">
    <property type="term" value="F:catalytic activity"/>
    <property type="evidence" value="ECO:0007669"/>
    <property type="project" value="InterPro"/>
</dbReference>
<dbReference type="InterPro" id="IPR036736">
    <property type="entry name" value="ACP-like_sf"/>
</dbReference>
<dbReference type="GO" id="GO:0031177">
    <property type="term" value="F:phosphopantetheine binding"/>
    <property type="evidence" value="ECO:0007669"/>
    <property type="project" value="InterPro"/>
</dbReference>
<dbReference type="GO" id="GO:0043041">
    <property type="term" value="P:amino acid activation for nonribosomal peptide biosynthetic process"/>
    <property type="evidence" value="ECO:0007669"/>
    <property type="project" value="TreeGrafter"/>
</dbReference>
<reference evidence="6 7" key="1">
    <citation type="submission" date="2020-08" db="EMBL/GenBank/DDBJ databases">
        <title>Sequencing the genomes of 1000 actinobacteria strains.</title>
        <authorList>
            <person name="Klenk H.-P."/>
        </authorList>
    </citation>
    <scope>NUCLEOTIDE SEQUENCE [LARGE SCALE GENOMIC DNA]</scope>
    <source>
        <strain evidence="6 7">DSM 28967</strain>
    </source>
</reference>
<dbReference type="Pfam" id="PF00668">
    <property type="entry name" value="Condensation"/>
    <property type="match status" value="1"/>
</dbReference>
<evidence type="ECO:0000313" key="6">
    <source>
        <dbReference type="EMBL" id="MBB5835638.1"/>
    </source>
</evidence>
<dbReference type="PANTHER" id="PTHR45527">
    <property type="entry name" value="NONRIBOSOMAL PEPTIDE SYNTHETASE"/>
    <property type="match status" value="1"/>
</dbReference>
<proteinExistence type="predicted"/>
<dbReference type="GO" id="GO:0005737">
    <property type="term" value="C:cytoplasm"/>
    <property type="evidence" value="ECO:0007669"/>
    <property type="project" value="TreeGrafter"/>
</dbReference>
<evidence type="ECO:0000259" key="5">
    <source>
        <dbReference type="PROSITE" id="PS50075"/>
    </source>
</evidence>
<dbReference type="EMBL" id="JACHMY010000001">
    <property type="protein sequence ID" value="MBB5835638.1"/>
    <property type="molecule type" value="Genomic_DNA"/>
</dbReference>
<comment type="caution">
    <text evidence="6">The sequence shown here is derived from an EMBL/GenBank/DDBJ whole genome shotgun (WGS) entry which is preliminary data.</text>
</comment>
<feature type="compositionally biased region" description="Basic and acidic residues" evidence="4">
    <location>
        <begin position="544"/>
        <end position="564"/>
    </location>
</feature>
<accession>A0A7W9MU70</accession>
<dbReference type="CDD" id="cd19531">
    <property type="entry name" value="LCL_NRPS-like"/>
    <property type="match status" value="1"/>
</dbReference>
<feature type="region of interest" description="Disordered" evidence="4">
    <location>
        <begin position="534"/>
        <end position="564"/>
    </location>
</feature>
<sequence length="564" mass="61359">MTEHIPTVPRTAATYPLSLFQRALYVVEQLHPGTGSYNVPVAVRFGGPLDETRLEQAIGRIVARHEAARTTFPDAAQRIGDGKVELPVTQVDDEAGALELVRRWAGEPFELETGPLLRTRLIRLTPEDHILVVVMHQLVTDGPSLQLFLDELADGYAGLPEPPKPQVQPIDHAAWQLDRSVAADDVLWWKEQLAGVPTELRLPTDYPRPRQAATQGANHVRVVPAAVMTRVLDAARQLRVTPFVLMITAYAALLARLSGQPKVLVGVPVSARDQADLEPVIGFFVNTLPVVVDTTGDPGFAELCQRVRGVLLDTLEHADVPLDRIVAEMAPERDPGRAPLVQAYFSFEPTPIVTPRLEGTSATVIECPPDDAKVDLDLTIFRAAPLADDFRLTFTYRTDLLAESTVAALADRLERLLVSVVDDPALPLPDHQVLKESAAEPEQAAEPRQVSLGGDAQSELEHQLTAIWQDVLGTSAVGRNDNFFDLGGTSFTLLATQSRLRELTGSAPPLVALLEYPTVASLAQHLGGAVAPVASGPAAGRRLTGRDRLRQRRELVRTDDETPS</sequence>
<comment type="cofactor">
    <cofactor evidence="1">
        <name>pantetheine 4'-phosphate</name>
        <dbReference type="ChEBI" id="CHEBI:47942"/>
    </cofactor>
</comment>
<evidence type="ECO:0000256" key="1">
    <source>
        <dbReference type="ARBA" id="ARBA00001957"/>
    </source>
</evidence>
<name>A0A7W9MU70_9ACTN</name>
<keyword evidence="2" id="KW-0596">Phosphopantetheine</keyword>
<evidence type="ECO:0000256" key="2">
    <source>
        <dbReference type="ARBA" id="ARBA00022450"/>
    </source>
</evidence>
<dbReference type="GO" id="GO:0008610">
    <property type="term" value="P:lipid biosynthetic process"/>
    <property type="evidence" value="ECO:0007669"/>
    <property type="project" value="UniProtKB-ARBA"/>
</dbReference>
<dbReference type="Pfam" id="PF00550">
    <property type="entry name" value="PP-binding"/>
    <property type="match status" value="1"/>
</dbReference>
<dbReference type="InterPro" id="IPR001242">
    <property type="entry name" value="Condensation_dom"/>
</dbReference>
<dbReference type="InterPro" id="IPR023213">
    <property type="entry name" value="CAT-like_dom_sf"/>
</dbReference>
<dbReference type="InterPro" id="IPR009081">
    <property type="entry name" value="PP-bd_ACP"/>
</dbReference>
<feature type="domain" description="Carrier" evidence="5">
    <location>
        <begin position="455"/>
        <end position="530"/>
    </location>
</feature>
<gene>
    <name evidence="6" type="ORF">HDA39_002372</name>
</gene>
<protein>
    <recommendedName>
        <fullName evidence="5">Carrier domain-containing protein</fullName>
    </recommendedName>
</protein>
<dbReference type="GO" id="GO:0044550">
    <property type="term" value="P:secondary metabolite biosynthetic process"/>
    <property type="evidence" value="ECO:0007669"/>
    <property type="project" value="TreeGrafter"/>
</dbReference>
<evidence type="ECO:0000256" key="4">
    <source>
        <dbReference type="SAM" id="MobiDB-lite"/>
    </source>
</evidence>
<dbReference type="InterPro" id="IPR020806">
    <property type="entry name" value="PKS_PP-bd"/>
</dbReference>
<dbReference type="AlphaFoldDB" id="A0A7W9MU70"/>
<dbReference type="SMART" id="SM00823">
    <property type="entry name" value="PKS_PP"/>
    <property type="match status" value="1"/>
</dbReference>
<dbReference type="PROSITE" id="PS50075">
    <property type="entry name" value="CARRIER"/>
    <property type="match status" value="1"/>
</dbReference>
<dbReference type="SUPFAM" id="SSF52777">
    <property type="entry name" value="CoA-dependent acyltransferases"/>
    <property type="match status" value="2"/>
</dbReference>
<evidence type="ECO:0000313" key="7">
    <source>
        <dbReference type="Proteomes" id="UP000549971"/>
    </source>
</evidence>
<dbReference type="Gene3D" id="3.30.559.10">
    <property type="entry name" value="Chloramphenicol acetyltransferase-like domain"/>
    <property type="match status" value="1"/>
</dbReference>
<keyword evidence="3" id="KW-0597">Phosphoprotein</keyword>
<dbReference type="PANTHER" id="PTHR45527:SF1">
    <property type="entry name" value="FATTY ACID SYNTHASE"/>
    <property type="match status" value="1"/>
</dbReference>